<dbReference type="EMBL" id="CGCB01000009">
    <property type="protein sequence ID" value="CFQ98176.1"/>
    <property type="molecule type" value="Genomic_DNA"/>
</dbReference>
<dbReference type="AlphaFoldDB" id="A0AAI8ZQF7"/>
<dbReference type="Proteomes" id="UP000046784">
    <property type="component" value="Unassembled WGS sequence"/>
</dbReference>
<dbReference type="Pfam" id="PF05534">
    <property type="entry name" value="HicB"/>
    <property type="match status" value="1"/>
</dbReference>
<dbReference type="InterPro" id="IPR010985">
    <property type="entry name" value="Ribbon_hlx_hlx"/>
</dbReference>
<name>A0AAI8ZQF7_YERFR</name>
<comment type="caution">
    <text evidence="1">The sequence shown here is derived from an EMBL/GenBank/DDBJ whole genome shotgun (WGS) entry which is preliminary data.</text>
</comment>
<evidence type="ECO:0000313" key="1">
    <source>
        <dbReference type="EMBL" id="CFQ98176.1"/>
    </source>
</evidence>
<accession>A0AAI8ZQF7</accession>
<dbReference type="InterPro" id="IPR035069">
    <property type="entry name" value="TTHA1013/TTHA0281-like"/>
</dbReference>
<dbReference type="RefSeq" id="WP_057643888.1">
    <property type="nucleotide sequence ID" value="NZ_CABMMF010000009.1"/>
</dbReference>
<protein>
    <submittedName>
        <fullName evidence="1">Uncharacterized protein encoded in hypervariable junctions of pilus gene clusters</fullName>
    </submittedName>
</protein>
<gene>
    <name evidence="1" type="ORF">ERS008524_01786</name>
</gene>
<proteinExistence type="predicted"/>
<dbReference type="GO" id="GO:0006355">
    <property type="term" value="P:regulation of DNA-templated transcription"/>
    <property type="evidence" value="ECO:0007669"/>
    <property type="project" value="InterPro"/>
</dbReference>
<sequence>MSNMLKYKGFYGSVEFSIEDMVLYGKIECINDLVTYEAADLPGLKSAFEEAVDDYIETCAIVGKTPEKPMSGSFNIRIGEDLHKKAYLAAKDAGISLNEIVKNSIEEKLVDKKEFHFHIERRSEESRDAFGYVKRSSESAKWVGTVEKGTHH</sequence>
<dbReference type="SUPFAM" id="SSF143100">
    <property type="entry name" value="TTHA1013/TTHA0281-like"/>
    <property type="match status" value="1"/>
</dbReference>
<dbReference type="InterPro" id="IPR008651">
    <property type="entry name" value="Uncharacterised_HicB"/>
</dbReference>
<dbReference type="SUPFAM" id="SSF47598">
    <property type="entry name" value="Ribbon-helix-helix"/>
    <property type="match status" value="1"/>
</dbReference>
<evidence type="ECO:0000313" key="2">
    <source>
        <dbReference type="Proteomes" id="UP000046784"/>
    </source>
</evidence>
<organism evidence="1 2">
    <name type="scientific">Yersinia frederiksenii</name>
    <dbReference type="NCBI Taxonomy" id="29484"/>
    <lineage>
        <taxon>Bacteria</taxon>
        <taxon>Pseudomonadati</taxon>
        <taxon>Pseudomonadota</taxon>
        <taxon>Gammaproteobacteria</taxon>
        <taxon>Enterobacterales</taxon>
        <taxon>Yersiniaceae</taxon>
        <taxon>Yersinia</taxon>
    </lineage>
</organism>
<reference evidence="1 2" key="1">
    <citation type="submission" date="2015-03" db="EMBL/GenBank/DDBJ databases">
        <authorList>
            <consortium name="Pathogen Informatics"/>
            <person name="Murphy D."/>
        </authorList>
    </citation>
    <scope>NUCLEOTIDE SEQUENCE [LARGE SCALE GENOMIC DNA]</scope>
    <source>
        <strain evidence="1 2">3400/83</strain>
    </source>
</reference>